<dbReference type="HOGENOM" id="CLU_067782_0_0_0"/>
<evidence type="ECO:0000259" key="1">
    <source>
        <dbReference type="PROSITE" id="PS50234"/>
    </source>
</evidence>
<protein>
    <submittedName>
        <fullName evidence="2">von Willebrand factor A</fullName>
    </submittedName>
</protein>
<dbReference type="Gene3D" id="3.40.50.410">
    <property type="entry name" value="von Willebrand factor, type A domain"/>
    <property type="match status" value="1"/>
</dbReference>
<dbReference type="KEGG" id="dsw:QR90_08525"/>
<dbReference type="SMART" id="SM00327">
    <property type="entry name" value="VWA"/>
    <property type="match status" value="1"/>
</dbReference>
<dbReference type="InterPro" id="IPR002035">
    <property type="entry name" value="VWF_A"/>
</dbReference>
<dbReference type="AlphaFoldDB" id="A0A0A7KG34"/>
<gene>
    <name evidence="2" type="ORF">QR90_08525</name>
</gene>
<dbReference type="STRING" id="1182571.QR90_08525"/>
<reference evidence="3" key="1">
    <citation type="submission" date="2014-11" db="EMBL/GenBank/DDBJ databases">
        <title>Hymenobacter sp. DG25B genome submission.</title>
        <authorList>
            <person name="Jung H.-Y."/>
            <person name="Kim M.K."/>
            <person name="Srinivasan S."/>
            <person name="Lim S."/>
        </authorList>
    </citation>
    <scope>NUCLEOTIDE SEQUENCE [LARGE SCALE GENOMIC DNA]</scope>
    <source>
        <strain evidence="3">DY59</strain>
    </source>
</reference>
<accession>A0A0A7KG34</accession>
<proteinExistence type="predicted"/>
<organism evidence="2 3">
    <name type="scientific">Deinococcus radiopugnans</name>
    <dbReference type="NCBI Taxonomy" id="57497"/>
    <lineage>
        <taxon>Bacteria</taxon>
        <taxon>Thermotogati</taxon>
        <taxon>Deinococcota</taxon>
        <taxon>Deinococci</taxon>
        <taxon>Deinococcales</taxon>
        <taxon>Deinococcaceae</taxon>
        <taxon>Deinococcus</taxon>
    </lineage>
</organism>
<dbReference type="EMBL" id="CP010028">
    <property type="protein sequence ID" value="AIZ45137.1"/>
    <property type="molecule type" value="Genomic_DNA"/>
</dbReference>
<feature type="domain" description="VWFA" evidence="1">
    <location>
        <begin position="14"/>
        <end position="196"/>
    </location>
</feature>
<evidence type="ECO:0000313" key="2">
    <source>
        <dbReference type="EMBL" id="AIZ45137.1"/>
    </source>
</evidence>
<sequence length="281" mass="30125">MPYTQIINRAHPSAFVFIVDQSGSMSEQWGSSGMTKAQQVATIINRQLTNISIRCTKGEGVRDYFDIAVIGYGRGVQPVLGGSLASRDLIPVSDIAQYPLRIEDRSKKVDDGTGGLIEQKVRFPVWMDAQASGGTPMCAALAYVRTILEPWIDQHPDSYPPIVLHITDGESTDGDPVKPAQSLKDLHTSDGNVLVFNAHISASGGIAVEFPDTDAGLGDVYSRTLFEMSSVLPHSILVAANNSGHQLGDGARGFVYNADSTNLINFLDIGTSTAAAMEADR</sequence>
<dbReference type="CDD" id="cd00198">
    <property type="entry name" value="vWFA"/>
    <property type="match status" value="1"/>
</dbReference>
<dbReference type="RefSeq" id="WP_039683833.1">
    <property type="nucleotide sequence ID" value="NZ_CP010028.1"/>
</dbReference>
<name>A0A0A7KG34_9DEIO</name>
<dbReference type="Proteomes" id="UP000030634">
    <property type="component" value="Chromosome"/>
</dbReference>
<evidence type="ECO:0000313" key="3">
    <source>
        <dbReference type="Proteomes" id="UP000030634"/>
    </source>
</evidence>
<dbReference type="PROSITE" id="PS50234">
    <property type="entry name" value="VWFA"/>
    <property type="match status" value="1"/>
</dbReference>
<dbReference type="SUPFAM" id="SSF53300">
    <property type="entry name" value="vWA-like"/>
    <property type="match status" value="1"/>
</dbReference>
<dbReference type="InterPro" id="IPR036465">
    <property type="entry name" value="vWFA_dom_sf"/>
</dbReference>